<accession>A0A066UKW0</accession>
<keyword evidence="3 8" id="KW-0813">Transport</keyword>
<dbReference type="RefSeq" id="WP_032553837.1">
    <property type="nucleotide sequence ID" value="NZ_JFFR01000033.1"/>
</dbReference>
<evidence type="ECO:0000256" key="3">
    <source>
        <dbReference type="ARBA" id="ARBA00022448"/>
    </source>
</evidence>
<organism evidence="10 11">
    <name type="scientific">Vibrio fortis</name>
    <dbReference type="NCBI Taxonomy" id="212667"/>
    <lineage>
        <taxon>Bacteria</taxon>
        <taxon>Pseudomonadati</taxon>
        <taxon>Pseudomonadota</taxon>
        <taxon>Gammaproteobacteria</taxon>
        <taxon>Vibrionales</taxon>
        <taxon>Vibrionaceae</taxon>
        <taxon>Vibrio</taxon>
    </lineage>
</organism>
<dbReference type="InterPro" id="IPR020846">
    <property type="entry name" value="MFS_dom"/>
</dbReference>
<evidence type="ECO:0000256" key="8">
    <source>
        <dbReference type="RuleBase" id="RU365088"/>
    </source>
</evidence>
<feature type="transmembrane region" description="Helical" evidence="8">
    <location>
        <begin position="215"/>
        <end position="235"/>
    </location>
</feature>
<evidence type="ECO:0000313" key="10">
    <source>
        <dbReference type="EMBL" id="KDN26522.1"/>
    </source>
</evidence>
<name>A0A066UKW0_9VIBR</name>
<feature type="transmembrane region" description="Helical" evidence="8">
    <location>
        <begin position="305"/>
        <end position="324"/>
    </location>
</feature>
<dbReference type="EMBL" id="JFFR01000033">
    <property type="protein sequence ID" value="KDN26522.1"/>
    <property type="molecule type" value="Genomic_DNA"/>
</dbReference>
<dbReference type="PROSITE" id="PS50850">
    <property type="entry name" value="MFS"/>
    <property type="match status" value="1"/>
</dbReference>
<evidence type="ECO:0000256" key="1">
    <source>
        <dbReference type="ARBA" id="ARBA00004651"/>
    </source>
</evidence>
<feature type="transmembrane region" description="Helical" evidence="8">
    <location>
        <begin position="363"/>
        <end position="380"/>
    </location>
</feature>
<dbReference type="GO" id="GO:1990961">
    <property type="term" value="P:xenobiotic detoxification by transmembrane export across the plasma membrane"/>
    <property type="evidence" value="ECO:0007669"/>
    <property type="project" value="InterPro"/>
</dbReference>
<feature type="transmembrane region" description="Helical" evidence="8">
    <location>
        <begin position="97"/>
        <end position="118"/>
    </location>
</feature>
<comment type="caution">
    <text evidence="8">Lacks conserved residue(s) required for the propagation of feature annotation.</text>
</comment>
<comment type="caution">
    <text evidence="10">The sequence shown here is derived from an EMBL/GenBank/DDBJ whole genome shotgun (WGS) entry which is preliminary data.</text>
</comment>
<keyword evidence="4" id="KW-1003">Cell membrane</keyword>
<feature type="transmembrane region" description="Helical" evidence="8">
    <location>
        <begin position="130"/>
        <end position="148"/>
    </location>
</feature>
<feature type="transmembrane region" description="Helical" evidence="8">
    <location>
        <begin position="160"/>
        <end position="180"/>
    </location>
</feature>
<dbReference type="STRING" id="212667.VFDL14_11610"/>
<dbReference type="PANTHER" id="PTHR43124:SF3">
    <property type="entry name" value="CHLORAMPHENICOL EFFLUX PUMP RV0191"/>
    <property type="match status" value="1"/>
</dbReference>
<dbReference type="InterPro" id="IPR036259">
    <property type="entry name" value="MFS_trans_sf"/>
</dbReference>
<feature type="transmembrane region" description="Helical" evidence="8">
    <location>
        <begin position="46"/>
        <end position="64"/>
    </location>
</feature>
<comment type="similarity">
    <text evidence="2 8">Belongs to the major facilitator superfamily. Bcr/CmlA family.</text>
</comment>
<gene>
    <name evidence="10" type="ORF">VFDL14_11610</name>
</gene>
<dbReference type="SUPFAM" id="SSF103473">
    <property type="entry name" value="MFS general substrate transporter"/>
    <property type="match status" value="1"/>
</dbReference>
<dbReference type="Proteomes" id="UP000027219">
    <property type="component" value="Unassembled WGS sequence"/>
</dbReference>
<sequence>MKIKPSLWQMVLLLMLPQVAETIYSPALTSIADAYAVSYSQAAQTLSVYFGAFALGVVVWGVLADRLGRRITMLLGLMVFVIAASIAISTASFTVLMMARALSAFGIAVGSVVTQTMLRDCFTSEELSKVFAYMGIGISISPVLGMLLGSQLSALGGHKWVFLALLLMALAALLHSLFTLPETKLSETKLSETNQPDTSVALKSLALTMLKDRQIWLSALLVSAYNVALFSYYQLGAFTFAQMGMSNEQFGYSGAVLGLGTLVGSYLNKALLARGKTSQQLLRLAALLLLVGGIGVWLTQHQVTFLLPMMLVVMSFGVAIPNVLSKALINYRAQVGSAGALFGLLYYLLIGGGLALVGVGQNLGVSLVVCGVISVSATYSNQKKNRKSELVTG</sequence>
<keyword evidence="6 8" id="KW-1133">Transmembrane helix</keyword>
<feature type="transmembrane region" description="Helical" evidence="8">
    <location>
        <begin position="71"/>
        <end position="91"/>
    </location>
</feature>
<feature type="transmembrane region" description="Helical" evidence="8">
    <location>
        <begin position="250"/>
        <end position="268"/>
    </location>
</feature>
<keyword evidence="8" id="KW-0997">Cell inner membrane</keyword>
<dbReference type="InterPro" id="IPR004812">
    <property type="entry name" value="Efflux_drug-R_Bcr/CmlA"/>
</dbReference>
<feature type="transmembrane region" description="Helical" evidence="8">
    <location>
        <begin position="280"/>
        <end position="299"/>
    </location>
</feature>
<evidence type="ECO:0000256" key="6">
    <source>
        <dbReference type="ARBA" id="ARBA00022989"/>
    </source>
</evidence>
<proteinExistence type="inferred from homology"/>
<dbReference type="Pfam" id="PF07690">
    <property type="entry name" value="MFS_1"/>
    <property type="match status" value="1"/>
</dbReference>
<evidence type="ECO:0000259" key="9">
    <source>
        <dbReference type="PROSITE" id="PS50850"/>
    </source>
</evidence>
<dbReference type="GO" id="GO:0042910">
    <property type="term" value="F:xenobiotic transmembrane transporter activity"/>
    <property type="evidence" value="ECO:0007669"/>
    <property type="project" value="InterPro"/>
</dbReference>
<dbReference type="Gene3D" id="1.20.1720.10">
    <property type="entry name" value="Multidrug resistance protein D"/>
    <property type="match status" value="1"/>
</dbReference>
<evidence type="ECO:0000313" key="11">
    <source>
        <dbReference type="Proteomes" id="UP000027219"/>
    </source>
</evidence>
<comment type="subcellular location">
    <subcellularLocation>
        <location evidence="8">Cell inner membrane</location>
        <topology evidence="8">Multi-pass membrane protein</topology>
    </subcellularLocation>
    <subcellularLocation>
        <location evidence="1">Cell membrane</location>
        <topology evidence="1">Multi-pass membrane protein</topology>
    </subcellularLocation>
</comment>
<dbReference type="OrthoDB" id="9814303at2"/>
<keyword evidence="5 8" id="KW-0812">Transmembrane</keyword>
<keyword evidence="7 8" id="KW-0472">Membrane</keyword>
<dbReference type="NCBIfam" id="TIGR00710">
    <property type="entry name" value="efflux_Bcr_CflA"/>
    <property type="match status" value="1"/>
</dbReference>
<dbReference type="InterPro" id="IPR050189">
    <property type="entry name" value="MFS_Efflux_Transporters"/>
</dbReference>
<reference evidence="10 11" key="1">
    <citation type="submission" date="2014-02" db="EMBL/GenBank/DDBJ databases">
        <title>Vibrio fortis Dalian14 Genome Sequencing.</title>
        <authorList>
            <person name="Wang Y."/>
            <person name="Song L."/>
            <person name="Liu G."/>
            <person name="Ding J."/>
        </authorList>
    </citation>
    <scope>NUCLEOTIDE SEQUENCE [LARGE SCALE GENOMIC DNA]</scope>
    <source>
        <strain evidence="10 11">Dalian14</strain>
    </source>
</reference>
<dbReference type="PANTHER" id="PTHR43124">
    <property type="entry name" value="PURINE EFFLUX PUMP PBUE"/>
    <property type="match status" value="1"/>
</dbReference>
<dbReference type="GO" id="GO:0005886">
    <property type="term" value="C:plasma membrane"/>
    <property type="evidence" value="ECO:0007669"/>
    <property type="project" value="UniProtKB-SubCell"/>
</dbReference>
<evidence type="ECO:0000256" key="2">
    <source>
        <dbReference type="ARBA" id="ARBA00006236"/>
    </source>
</evidence>
<dbReference type="AlphaFoldDB" id="A0A066UKW0"/>
<evidence type="ECO:0000256" key="7">
    <source>
        <dbReference type="ARBA" id="ARBA00023136"/>
    </source>
</evidence>
<evidence type="ECO:0000256" key="4">
    <source>
        <dbReference type="ARBA" id="ARBA00022475"/>
    </source>
</evidence>
<evidence type="ECO:0000256" key="5">
    <source>
        <dbReference type="ARBA" id="ARBA00022692"/>
    </source>
</evidence>
<feature type="transmembrane region" description="Helical" evidence="8">
    <location>
        <begin position="336"/>
        <end position="357"/>
    </location>
</feature>
<keyword evidence="11" id="KW-1185">Reference proteome</keyword>
<protein>
    <recommendedName>
        <fullName evidence="8">Bcr/CflA family efflux transporter</fullName>
    </recommendedName>
</protein>
<dbReference type="InterPro" id="IPR011701">
    <property type="entry name" value="MFS"/>
</dbReference>
<feature type="domain" description="Major facilitator superfamily (MFS) profile" evidence="9">
    <location>
        <begin position="6"/>
        <end position="393"/>
    </location>
</feature>